<dbReference type="HOGENOM" id="CLU_751908_0_0_5"/>
<comment type="caution">
    <text evidence="2">The sequence shown here is derived from an EMBL/GenBank/DDBJ whole genome shotgun (WGS) entry which is preliminary data.</text>
</comment>
<name>Q2CA51_OCEGH</name>
<keyword evidence="1" id="KW-0812">Transmembrane</keyword>
<dbReference type="RefSeq" id="WP_007254396.1">
    <property type="nucleotide sequence ID" value="NZ_CH724107.1"/>
</dbReference>
<protein>
    <submittedName>
        <fullName evidence="2">Uncharacterized protein</fullName>
    </submittedName>
</protein>
<keyword evidence="1" id="KW-0472">Membrane</keyword>
<accession>Q2CA51</accession>
<proteinExistence type="predicted"/>
<dbReference type="OrthoDB" id="7861600at2"/>
<evidence type="ECO:0000256" key="1">
    <source>
        <dbReference type="SAM" id="Phobius"/>
    </source>
</evidence>
<sequence length="368" mass="39058">MVQQLALIPEPPLAALALILAAALLRFWSKLHDLLHRRRQVAEGRRRCELPRAQTPPVAQDVAELQEIVRALFDGGRWDALAEVLGMLASTPSPASDGRDLYQVAVDAALSSLREAPGPAAVREMLDAYAAAAATGSPRLEALRFRALSLALRRTRAVGGGAADALARGFAEDIEDAADRSHLRASRVPCIGEALYHASTVLPGAPDRTAARLRAWIEADLANPRPYLHHAAHLGALPDSAGPLSAHLAETDAACRRFDGPATSIAARLAAAADRPLAALPGHDPEALLRWLEAIADAPGGQVLANRLAAKALADGDEALARGALYRGLRLWITDLWQDHGRFYALYARTFRGASRKRGAAVAAAPAA</sequence>
<dbReference type="AlphaFoldDB" id="Q2CA51"/>
<keyword evidence="1" id="KW-1133">Transmembrane helix</keyword>
<keyword evidence="3" id="KW-1185">Reference proteome</keyword>
<dbReference type="EMBL" id="AAOT01000060">
    <property type="protein sequence ID" value="EAR49561.1"/>
    <property type="molecule type" value="Genomic_DNA"/>
</dbReference>
<evidence type="ECO:0000313" key="2">
    <source>
        <dbReference type="EMBL" id="EAR49561.1"/>
    </source>
</evidence>
<reference evidence="2 3" key="1">
    <citation type="journal article" date="2010" name="J. Bacteriol.">
        <title>Genome sequences of Oceanicola granulosus HTCC2516(T) and Oceanicola batsensis HTCC2597(TDelta).</title>
        <authorList>
            <person name="Thrash J.C."/>
            <person name="Cho J.C."/>
            <person name="Vergin K.L."/>
            <person name="Giovannoni S.J."/>
        </authorList>
    </citation>
    <scope>NUCLEOTIDE SEQUENCE [LARGE SCALE GENOMIC DNA]</scope>
    <source>
        <strain evidence="3">ATCC BAA-861 / DSM 15982 / KCTC 12143 / HTCC2516</strain>
    </source>
</reference>
<evidence type="ECO:0000313" key="3">
    <source>
        <dbReference type="Proteomes" id="UP000003635"/>
    </source>
</evidence>
<gene>
    <name evidence="2" type="ORF">OG2516_04341</name>
</gene>
<feature type="transmembrane region" description="Helical" evidence="1">
    <location>
        <begin position="12"/>
        <end position="29"/>
    </location>
</feature>
<organism evidence="2 3">
    <name type="scientific">Oceanicola granulosus (strain ATCC BAA-861 / DSM 15982 / KCTC 12143 / HTCC2516)</name>
    <dbReference type="NCBI Taxonomy" id="314256"/>
    <lineage>
        <taxon>Bacteria</taxon>
        <taxon>Pseudomonadati</taxon>
        <taxon>Pseudomonadota</taxon>
        <taxon>Alphaproteobacteria</taxon>
        <taxon>Rhodobacterales</taxon>
        <taxon>Roseobacteraceae</taxon>
        <taxon>Oceanicola</taxon>
    </lineage>
</organism>
<dbReference type="Proteomes" id="UP000003635">
    <property type="component" value="Unassembled WGS sequence"/>
</dbReference>